<sequence length="266" mass="28444">MYTNFVEMPLVVAVLLILVPLLALTIILVTASGRADHQVRANDNVATAAIRLIGGAFIFMSAFATVALWQESTRLADTVGLEFGHASVIVNQLSAQEVAGTEEIVGHLRTYASIVMDGELINPRVSSSNDGANEQVFEATRGIVKLDAAGTIESDDAKLLFDSLGGMTLARNSRLSQPYPLLPLPIFALVVVLGVSTIIIAAMYPTGPDRTLKWIQSLLAFVVVAGLLSTVTFLLNGSSGWLREDRQRPALLFLQESSGQSLPQAP</sequence>
<reference evidence="2" key="1">
    <citation type="submission" date="2020-05" db="EMBL/GenBank/DDBJ databases">
        <authorList>
            <person name="Chiriac C."/>
            <person name="Salcher M."/>
            <person name="Ghai R."/>
            <person name="Kavagutti S V."/>
        </authorList>
    </citation>
    <scope>NUCLEOTIDE SEQUENCE</scope>
</reference>
<name>A0A6J7LS41_9ZZZZ</name>
<dbReference type="EMBL" id="CAFBNE010000186">
    <property type="protein sequence ID" value="CAB4970235.1"/>
    <property type="molecule type" value="Genomic_DNA"/>
</dbReference>
<dbReference type="Pfam" id="PF14023">
    <property type="entry name" value="Bestrophin-like"/>
    <property type="match status" value="1"/>
</dbReference>
<keyword evidence="1" id="KW-0472">Membrane</keyword>
<dbReference type="AlphaFoldDB" id="A0A6J7LS41"/>
<proteinExistence type="predicted"/>
<evidence type="ECO:0000313" key="2">
    <source>
        <dbReference type="EMBL" id="CAB4970235.1"/>
    </source>
</evidence>
<organism evidence="2">
    <name type="scientific">freshwater metagenome</name>
    <dbReference type="NCBI Taxonomy" id="449393"/>
    <lineage>
        <taxon>unclassified sequences</taxon>
        <taxon>metagenomes</taxon>
        <taxon>ecological metagenomes</taxon>
    </lineage>
</organism>
<gene>
    <name evidence="2" type="ORF">UFOPK3772_03312</name>
</gene>
<accession>A0A6J7LS41</accession>
<protein>
    <submittedName>
        <fullName evidence="2">Unannotated protein</fullName>
    </submittedName>
</protein>
<feature type="transmembrane region" description="Helical" evidence="1">
    <location>
        <begin position="181"/>
        <end position="202"/>
    </location>
</feature>
<feature type="transmembrane region" description="Helical" evidence="1">
    <location>
        <begin position="45"/>
        <end position="69"/>
    </location>
</feature>
<dbReference type="InterPro" id="IPR025333">
    <property type="entry name" value="DUF4239"/>
</dbReference>
<evidence type="ECO:0000256" key="1">
    <source>
        <dbReference type="SAM" id="Phobius"/>
    </source>
</evidence>
<keyword evidence="1" id="KW-0812">Transmembrane</keyword>
<keyword evidence="1" id="KW-1133">Transmembrane helix</keyword>
<feature type="transmembrane region" description="Helical" evidence="1">
    <location>
        <begin position="214"/>
        <end position="236"/>
    </location>
</feature>